<accession>A0A0F9XG82</accession>
<evidence type="ECO:0008006" key="2">
    <source>
        <dbReference type="Google" id="ProtNLM"/>
    </source>
</evidence>
<name>A0A0F9XG82_9ZZZZ</name>
<reference evidence="1" key="1">
    <citation type="journal article" date="2015" name="Nature">
        <title>Complex archaea that bridge the gap between prokaryotes and eukaryotes.</title>
        <authorList>
            <person name="Spang A."/>
            <person name="Saw J.H."/>
            <person name="Jorgensen S.L."/>
            <person name="Zaremba-Niedzwiedzka K."/>
            <person name="Martijn J."/>
            <person name="Lind A.E."/>
            <person name="van Eijk R."/>
            <person name="Schleper C."/>
            <person name="Guy L."/>
            <person name="Ettema T.J."/>
        </authorList>
    </citation>
    <scope>NUCLEOTIDE SEQUENCE</scope>
</reference>
<comment type="caution">
    <text evidence="1">The sequence shown here is derived from an EMBL/GenBank/DDBJ whole genome shotgun (WGS) entry which is preliminary data.</text>
</comment>
<gene>
    <name evidence="1" type="ORF">LCGC14_0224820</name>
</gene>
<dbReference type="EMBL" id="LAZR01000107">
    <property type="protein sequence ID" value="KKN90898.1"/>
    <property type="molecule type" value="Genomic_DNA"/>
</dbReference>
<proteinExistence type="predicted"/>
<sequence length="40" mass="4611">MKYEMMCLVCGCVFESEDANESLNCPKCKTYRVEVNMRGV</sequence>
<organism evidence="1">
    <name type="scientific">marine sediment metagenome</name>
    <dbReference type="NCBI Taxonomy" id="412755"/>
    <lineage>
        <taxon>unclassified sequences</taxon>
        <taxon>metagenomes</taxon>
        <taxon>ecological metagenomes</taxon>
    </lineage>
</organism>
<dbReference type="AlphaFoldDB" id="A0A0F9XG82"/>
<protein>
    <recommendedName>
        <fullName evidence="2">Rubredoxin-like domain-containing protein</fullName>
    </recommendedName>
</protein>
<evidence type="ECO:0000313" key="1">
    <source>
        <dbReference type="EMBL" id="KKN90898.1"/>
    </source>
</evidence>